<keyword evidence="2" id="KW-0472">Membrane</keyword>
<proteinExistence type="predicted"/>
<dbReference type="KEGG" id="buy:D8S85_00860"/>
<dbReference type="Proteomes" id="UP000270673">
    <property type="component" value="Chromosome"/>
</dbReference>
<dbReference type="OrthoDB" id="596403at2"/>
<dbReference type="PANTHER" id="PTHR30441:SF8">
    <property type="entry name" value="DUF748 DOMAIN-CONTAINING PROTEIN"/>
    <property type="match status" value="1"/>
</dbReference>
<dbReference type="EMBL" id="CP032819">
    <property type="protein sequence ID" value="AZS28240.1"/>
    <property type="molecule type" value="Genomic_DNA"/>
</dbReference>
<evidence type="ECO:0000313" key="5">
    <source>
        <dbReference type="Proteomes" id="UP000270673"/>
    </source>
</evidence>
<dbReference type="Pfam" id="PF05170">
    <property type="entry name" value="AsmA"/>
    <property type="match status" value="1"/>
</dbReference>
<dbReference type="PANTHER" id="PTHR30441">
    <property type="entry name" value="DUF748 DOMAIN-CONTAINING PROTEIN"/>
    <property type="match status" value="1"/>
</dbReference>
<dbReference type="GO" id="GO:0090313">
    <property type="term" value="P:regulation of protein targeting to membrane"/>
    <property type="evidence" value="ECO:0007669"/>
    <property type="project" value="TreeGrafter"/>
</dbReference>
<dbReference type="GO" id="GO:0005886">
    <property type="term" value="C:plasma membrane"/>
    <property type="evidence" value="ECO:0007669"/>
    <property type="project" value="TreeGrafter"/>
</dbReference>
<evidence type="ECO:0000256" key="1">
    <source>
        <dbReference type="SAM" id="MobiDB-lite"/>
    </source>
</evidence>
<accession>A0A3S9VNX0</accession>
<name>A0A3S9VNX0_9BACT</name>
<keyword evidence="2" id="KW-1133">Transmembrane helix</keyword>
<feature type="region of interest" description="Disordered" evidence="1">
    <location>
        <begin position="530"/>
        <end position="550"/>
    </location>
</feature>
<dbReference type="InterPro" id="IPR007844">
    <property type="entry name" value="AsmA"/>
</dbReference>
<keyword evidence="2" id="KW-0812">Transmembrane</keyword>
<organism evidence="4 5">
    <name type="scientific">Butyricimonas faecalis</name>
    <dbReference type="NCBI Taxonomy" id="2093856"/>
    <lineage>
        <taxon>Bacteria</taxon>
        <taxon>Pseudomonadati</taxon>
        <taxon>Bacteroidota</taxon>
        <taxon>Bacteroidia</taxon>
        <taxon>Bacteroidales</taxon>
        <taxon>Odoribacteraceae</taxon>
        <taxon>Butyricimonas</taxon>
    </lineage>
</organism>
<evidence type="ECO:0000259" key="3">
    <source>
        <dbReference type="Pfam" id="PF05170"/>
    </source>
</evidence>
<feature type="transmembrane region" description="Helical" evidence="2">
    <location>
        <begin position="5"/>
        <end position="26"/>
    </location>
</feature>
<dbReference type="RefSeq" id="WP_106624380.1">
    <property type="nucleotide sequence ID" value="NZ_CP032819.1"/>
</dbReference>
<evidence type="ECO:0000256" key="2">
    <source>
        <dbReference type="SAM" id="Phobius"/>
    </source>
</evidence>
<evidence type="ECO:0000313" key="4">
    <source>
        <dbReference type="EMBL" id="AZS28240.1"/>
    </source>
</evidence>
<dbReference type="InterPro" id="IPR052894">
    <property type="entry name" value="AsmA-related"/>
</dbReference>
<protein>
    <submittedName>
        <fullName evidence="4">AsmA family protein</fullName>
    </submittedName>
</protein>
<feature type="domain" description="AsmA" evidence="3">
    <location>
        <begin position="3"/>
        <end position="627"/>
    </location>
</feature>
<gene>
    <name evidence="4" type="ORF">D8S85_00860</name>
</gene>
<keyword evidence="5" id="KW-1185">Reference proteome</keyword>
<dbReference type="AlphaFoldDB" id="A0A3S9VNX0"/>
<sequence>MKKVFVTLAIIIVLIIVTLMVIPTFFKSDILRLIEEKSSKYIQAELAIEDVHLSMFKNFPNLSVSLENVVISKQETDTRDTLINIPLFEASVNLRSLISGKEIIINNILLKDCNFMPKVNVDGKANWDIMVPSDTTEVKTEETPTETTEESGSETAIAFNNIEVRNLMLNYQDEQAQMFARIDAVNMALQGNFSETNTILNVLLELKNIYLRQGKSVWVNNTDFNWQAEIAANLKELQFDIKKNDMSLNDLKLDLTGNIDIDDDKYTMDLNLNAPDTKFESLLALIPKDFQKEIEGVKTSGEFQLSLSAKGEYYENHLPTFDLRFNILNANLKYPDLPESVEKINLKLAVTNPGGPIAQTRADLSTLTFTVANNPFNMNLLVVNPDDPTLKGGMKGIINFESLKKALPLKDITLNGILTTDLSFDGKYQYIEKEQYEKFTANGKIALQNVLFKNADYPAGISVPSGEVTITPARLNLKDLKVKINSSDFALAGYLANYLPYMFKDQTLKGNFTLNSNKIDLNEFMATMTTSESDTTQATTTQSSAPAEETSSVLAIPKNIELAFGTNIKEILFDSLVINSIKGNIETSGGIATLKNLSMDMLNGNLIMNGAYNTANPDKPSVDLNLRVTDMDIHSAYNAFSFIKQSLPIAMNCNGKISAAMKFSSELDKEMSPIMTTVNGGGSLSTKGFVLNDNPAMTQLASLLKNDELSRLSISNLKIDFKIEQGNIIVDPFTTNIAGNPTTFSGNQTADGKMDYTMSMNIARKYFGKDIDNVLKSIPGANNIQSLDVDVKLGGTLDKPTITPDLSKALKKIEKEAGKELKNNLLKGLDKLFK</sequence>
<reference evidence="4 5" key="1">
    <citation type="submission" date="2018-10" db="EMBL/GenBank/DDBJ databases">
        <title>Butyricimonas faecalis sp. nov., isolated from human faeces and emended description of the genus Butyricimonas.</title>
        <authorList>
            <person name="Le Roy T."/>
            <person name="Van der Smissen P."/>
            <person name="Paquot A."/>
            <person name="Delzenne N."/>
            <person name="Muccioli G."/>
            <person name="Collet J.-F."/>
            <person name="Cani P.D."/>
        </authorList>
    </citation>
    <scope>NUCLEOTIDE SEQUENCE [LARGE SCALE GENOMIC DNA]</scope>
    <source>
        <strain evidence="4 5">H184</strain>
    </source>
</reference>